<dbReference type="AlphaFoldDB" id="A0A813DXV2"/>
<reference evidence="3" key="1">
    <citation type="submission" date="2021-02" db="EMBL/GenBank/DDBJ databases">
        <authorList>
            <person name="Dougan E. K."/>
            <person name="Rhodes N."/>
            <person name="Thang M."/>
            <person name="Chan C."/>
        </authorList>
    </citation>
    <scope>NUCLEOTIDE SEQUENCE</scope>
</reference>
<evidence type="ECO:0000313" key="4">
    <source>
        <dbReference type="Proteomes" id="UP000654075"/>
    </source>
</evidence>
<dbReference type="Proteomes" id="UP000654075">
    <property type="component" value="Unassembled WGS sequence"/>
</dbReference>
<dbReference type="EMBL" id="CAJNNV010004310">
    <property type="protein sequence ID" value="CAE8590508.1"/>
    <property type="molecule type" value="Genomic_DNA"/>
</dbReference>
<evidence type="ECO:0000313" key="3">
    <source>
        <dbReference type="EMBL" id="CAE8590508.1"/>
    </source>
</evidence>
<feature type="region of interest" description="Disordered" evidence="1">
    <location>
        <begin position="76"/>
        <end position="100"/>
    </location>
</feature>
<feature type="signal peptide" evidence="2">
    <location>
        <begin position="1"/>
        <end position="18"/>
    </location>
</feature>
<keyword evidence="2" id="KW-0732">Signal</keyword>
<gene>
    <name evidence="3" type="ORF">PGLA1383_LOCUS9230</name>
</gene>
<feature type="non-terminal residue" evidence="3">
    <location>
        <position position="1"/>
    </location>
</feature>
<comment type="caution">
    <text evidence="3">The sequence shown here is derived from an EMBL/GenBank/DDBJ whole genome shotgun (WGS) entry which is preliminary data.</text>
</comment>
<sequence>AAVLCGVLIGACLVNSQAETVQVKPNWQDRWRLDLTQCEAQNKKAFMLKGKPTTRRIGDMITVLADSVYGGMTEDIQKETRAQTKKRKPAPEAGKKLSKK</sequence>
<name>A0A813DXV2_POLGL</name>
<accession>A0A813DXV2</accession>
<feature type="chain" id="PRO_5032815415" evidence="2">
    <location>
        <begin position="19"/>
        <end position="100"/>
    </location>
</feature>
<feature type="non-terminal residue" evidence="3">
    <location>
        <position position="100"/>
    </location>
</feature>
<protein>
    <submittedName>
        <fullName evidence="3">Uncharacterized protein</fullName>
    </submittedName>
</protein>
<organism evidence="3 4">
    <name type="scientific">Polarella glacialis</name>
    <name type="common">Dinoflagellate</name>
    <dbReference type="NCBI Taxonomy" id="89957"/>
    <lineage>
        <taxon>Eukaryota</taxon>
        <taxon>Sar</taxon>
        <taxon>Alveolata</taxon>
        <taxon>Dinophyceae</taxon>
        <taxon>Suessiales</taxon>
        <taxon>Suessiaceae</taxon>
        <taxon>Polarella</taxon>
    </lineage>
</organism>
<feature type="compositionally biased region" description="Basic and acidic residues" evidence="1">
    <location>
        <begin position="89"/>
        <end position="100"/>
    </location>
</feature>
<evidence type="ECO:0000256" key="2">
    <source>
        <dbReference type="SAM" id="SignalP"/>
    </source>
</evidence>
<proteinExistence type="predicted"/>
<evidence type="ECO:0000256" key="1">
    <source>
        <dbReference type="SAM" id="MobiDB-lite"/>
    </source>
</evidence>
<keyword evidence="4" id="KW-1185">Reference proteome</keyword>